<dbReference type="PROSITE" id="PS51472">
    <property type="entry name" value="RRM_NUP35"/>
    <property type="match status" value="1"/>
</dbReference>
<evidence type="ECO:0000256" key="8">
    <source>
        <dbReference type="PROSITE-ProRule" id="PRU00804"/>
    </source>
</evidence>
<dbReference type="GO" id="GO:0051028">
    <property type="term" value="P:mRNA transport"/>
    <property type="evidence" value="ECO:0007669"/>
    <property type="project" value="UniProtKB-UniRule"/>
</dbReference>
<organism evidence="12">
    <name type="scientific">Spathaspora passalidarum (strain NRRL Y-27907 / 11-Y1)</name>
    <dbReference type="NCBI Taxonomy" id="619300"/>
    <lineage>
        <taxon>Eukaryota</taxon>
        <taxon>Fungi</taxon>
        <taxon>Dikarya</taxon>
        <taxon>Ascomycota</taxon>
        <taxon>Saccharomycotina</taxon>
        <taxon>Pichiomycetes</taxon>
        <taxon>Debaryomycetaceae</taxon>
        <taxon>Spathaspora</taxon>
    </lineage>
</organism>
<feature type="compositionally biased region" description="Low complexity" evidence="9">
    <location>
        <begin position="16"/>
        <end position="36"/>
    </location>
</feature>
<keyword evidence="4" id="KW-0653">Protein transport</keyword>
<dbReference type="KEGG" id="spaa:SPAPADRAFT_58752"/>
<evidence type="ECO:0000256" key="3">
    <source>
        <dbReference type="ARBA" id="ARBA00022816"/>
    </source>
</evidence>
<dbReference type="EMBL" id="GL996499">
    <property type="protein sequence ID" value="EGW35520.1"/>
    <property type="molecule type" value="Genomic_DNA"/>
</dbReference>
<dbReference type="GO" id="GO:0044613">
    <property type="term" value="C:nuclear pore central transport channel"/>
    <property type="evidence" value="ECO:0007669"/>
    <property type="project" value="TreeGrafter"/>
</dbReference>
<feature type="compositionally biased region" description="Polar residues" evidence="9">
    <location>
        <begin position="1"/>
        <end position="15"/>
    </location>
</feature>
<evidence type="ECO:0000256" key="1">
    <source>
        <dbReference type="ARBA" id="ARBA00004567"/>
    </source>
</evidence>
<dbReference type="PANTHER" id="PTHR21527:SF6">
    <property type="entry name" value="NUCLEOPORIN NUP35"/>
    <property type="match status" value="1"/>
</dbReference>
<dbReference type="HOGENOM" id="CLU_036683_0_0_1"/>
<keyword evidence="6 8" id="KW-0906">Nuclear pore complex</keyword>
<dbReference type="InterPro" id="IPR012677">
    <property type="entry name" value="Nucleotide-bd_a/b_plait_sf"/>
</dbReference>
<dbReference type="InParanoid" id="G3AH90"/>
<dbReference type="Proteomes" id="UP000000709">
    <property type="component" value="Unassembled WGS sequence"/>
</dbReference>
<dbReference type="GO" id="GO:0005543">
    <property type="term" value="F:phospholipid binding"/>
    <property type="evidence" value="ECO:0007669"/>
    <property type="project" value="TreeGrafter"/>
</dbReference>
<gene>
    <name evidence="11" type="ORF">SPAPADRAFT_58752</name>
</gene>
<dbReference type="GeneID" id="18872590"/>
<keyword evidence="5" id="KW-0811">Translocation</keyword>
<evidence type="ECO:0000256" key="6">
    <source>
        <dbReference type="ARBA" id="ARBA00023132"/>
    </source>
</evidence>
<dbReference type="GO" id="GO:0006607">
    <property type="term" value="P:NLS-bearing protein import into nucleus"/>
    <property type="evidence" value="ECO:0007669"/>
    <property type="project" value="TreeGrafter"/>
</dbReference>
<keyword evidence="2 8" id="KW-0813">Transport</keyword>
<dbReference type="InterPro" id="IPR035979">
    <property type="entry name" value="RBD_domain_sf"/>
</dbReference>
<keyword evidence="3 8" id="KW-0509">mRNA transport</keyword>
<dbReference type="GO" id="GO:0003676">
    <property type="term" value="F:nucleic acid binding"/>
    <property type="evidence" value="ECO:0007669"/>
    <property type="project" value="InterPro"/>
</dbReference>
<dbReference type="Pfam" id="PF05172">
    <property type="entry name" value="RRM_Nup35"/>
    <property type="match status" value="1"/>
</dbReference>
<name>G3AH90_SPAPN</name>
<accession>G3AH90</accession>
<sequence length="373" mass="41807">MSLFTQSTSLNPTINPSVQQQPVQQPQQQQQVSTPVANNSWYTQNQKKRTIPNHLIPKKKPGFQITASTTSKKKSSKSPTTSSGLLLGDSHQFNMLSFGNQQRKTISSGIFDDDDTTIDNSEEGNSLLVYQDDLPPNKSLFELNEKVNKPIDQIDSFINKDPRKFSNLFNKNEEVEPVPVVKPENQLSHSESAILVFGYPESLSNQVIQLFKQFGDILEDFQINKTKSLYTTQANNKVVPIFSGPNWVKITYDNPTSAIEALQENGTVFNGVLLGVIPYHKSALENLQKRSLIDKENIGEMNLNIQLPAQESESKSSDVAPPTTDPYNARLDIKEGKQFFVAPEGTELKKPNNSERLSWIGTISKYVFGFHDL</sequence>
<dbReference type="GO" id="GO:0044615">
    <property type="term" value="C:nuclear pore nuclear basket"/>
    <property type="evidence" value="ECO:0007669"/>
    <property type="project" value="TreeGrafter"/>
</dbReference>
<dbReference type="GO" id="GO:0006999">
    <property type="term" value="P:nuclear pore organization"/>
    <property type="evidence" value="ECO:0007669"/>
    <property type="project" value="TreeGrafter"/>
</dbReference>
<dbReference type="STRING" id="619300.G3AH90"/>
<dbReference type="OMA" id="TIHEHTP"/>
<evidence type="ECO:0000256" key="7">
    <source>
        <dbReference type="ARBA" id="ARBA00023242"/>
    </source>
</evidence>
<feature type="domain" description="RRM Nup35-type" evidence="10">
    <location>
        <begin position="188"/>
        <end position="286"/>
    </location>
</feature>
<dbReference type="Gene3D" id="3.30.70.330">
    <property type="match status" value="1"/>
</dbReference>
<dbReference type="OrthoDB" id="1733656at2759"/>
<reference evidence="11 12" key="1">
    <citation type="journal article" date="2011" name="Proc. Natl. Acad. Sci. U.S.A.">
        <title>Comparative genomics of xylose-fermenting fungi for enhanced biofuel production.</title>
        <authorList>
            <person name="Wohlbach D.J."/>
            <person name="Kuo A."/>
            <person name="Sato T.K."/>
            <person name="Potts K.M."/>
            <person name="Salamov A.A."/>
            <person name="LaButti K.M."/>
            <person name="Sun H."/>
            <person name="Clum A."/>
            <person name="Pangilinan J.L."/>
            <person name="Lindquist E.A."/>
            <person name="Lucas S."/>
            <person name="Lapidus A."/>
            <person name="Jin M."/>
            <person name="Gunawan C."/>
            <person name="Balan V."/>
            <person name="Dale B.E."/>
            <person name="Jeffries T.W."/>
            <person name="Zinkel R."/>
            <person name="Barry K.W."/>
            <person name="Grigoriev I.V."/>
            <person name="Gasch A.P."/>
        </authorList>
    </citation>
    <scope>NUCLEOTIDE SEQUENCE [LARGE SCALE GENOMIC DNA]</scope>
    <source>
        <strain evidence="12">NRRL Y-27907 / 11-Y1</strain>
    </source>
</reference>
<evidence type="ECO:0000256" key="2">
    <source>
        <dbReference type="ARBA" id="ARBA00022448"/>
    </source>
</evidence>
<dbReference type="AlphaFoldDB" id="G3AH90"/>
<dbReference type="eggNOG" id="ENOG502QWFW">
    <property type="taxonomic scope" value="Eukaryota"/>
</dbReference>
<dbReference type="FunCoup" id="G3AH90">
    <property type="interactions" value="181"/>
</dbReference>
<feature type="compositionally biased region" description="Basic residues" evidence="9">
    <location>
        <begin position="46"/>
        <end position="61"/>
    </location>
</feature>
<evidence type="ECO:0000313" key="11">
    <source>
        <dbReference type="EMBL" id="EGW35520.1"/>
    </source>
</evidence>
<feature type="region of interest" description="Disordered" evidence="9">
    <location>
        <begin position="1"/>
        <end position="86"/>
    </location>
</feature>
<dbReference type="CDD" id="cd12721">
    <property type="entry name" value="RRM_Nup53p_fungi"/>
    <property type="match status" value="1"/>
</dbReference>
<keyword evidence="7 8" id="KW-0539">Nucleus</keyword>
<dbReference type="PANTHER" id="PTHR21527">
    <property type="entry name" value="NUCLEOPORIN NUP35"/>
    <property type="match status" value="1"/>
</dbReference>
<protein>
    <recommendedName>
        <fullName evidence="10">RRM Nup35-type domain-containing protein</fullName>
    </recommendedName>
</protein>
<proteinExistence type="predicted"/>
<evidence type="ECO:0000256" key="4">
    <source>
        <dbReference type="ARBA" id="ARBA00022927"/>
    </source>
</evidence>
<dbReference type="InterPro" id="IPR007846">
    <property type="entry name" value="RRM_NUP35_dom"/>
</dbReference>
<dbReference type="SUPFAM" id="SSF54928">
    <property type="entry name" value="RNA-binding domain, RBD"/>
    <property type="match status" value="1"/>
</dbReference>
<dbReference type="RefSeq" id="XP_007372932.1">
    <property type="nucleotide sequence ID" value="XM_007372870.1"/>
</dbReference>
<keyword evidence="12" id="KW-1185">Reference proteome</keyword>
<evidence type="ECO:0000256" key="9">
    <source>
        <dbReference type="SAM" id="MobiDB-lite"/>
    </source>
</evidence>
<dbReference type="GO" id="GO:0017056">
    <property type="term" value="F:structural constituent of nuclear pore"/>
    <property type="evidence" value="ECO:0007669"/>
    <property type="project" value="TreeGrafter"/>
</dbReference>
<feature type="region of interest" description="Disordered" evidence="9">
    <location>
        <begin position="309"/>
        <end position="328"/>
    </location>
</feature>
<evidence type="ECO:0000313" key="12">
    <source>
        <dbReference type="Proteomes" id="UP000000709"/>
    </source>
</evidence>
<evidence type="ECO:0000259" key="10">
    <source>
        <dbReference type="PROSITE" id="PS51472"/>
    </source>
</evidence>
<evidence type="ECO:0000256" key="5">
    <source>
        <dbReference type="ARBA" id="ARBA00023010"/>
    </source>
</evidence>
<comment type="subcellular location">
    <subcellularLocation>
        <location evidence="1">Nucleus</location>
        <location evidence="1">Nuclear pore complex</location>
    </subcellularLocation>
</comment>